<evidence type="ECO:0000313" key="2">
    <source>
        <dbReference type="Proteomes" id="UP000287719"/>
    </source>
</evidence>
<accession>A0A432GSE7</accession>
<gene>
    <name evidence="1" type="ORF">DSY95_03625</name>
</gene>
<sequence>MIQQKTLYIFLAKRTVWFWFAGKRSCLKPVSKPLNSENILEHCRKWNSSRIILFLEFPWVLTHFDITITLSSEELASFAKMRLSLANKTDTGERGVQAKQSRNSVSAENHVGGIYYKQAQPDRVGLLCATLSKECVRLKKMLSLESGVSVEAVPLVVACLPLLLKNPENKLIFKGLEQSFFLEKTNDYLTKFVELPAFENFPLEHFVSDQLPLEKTPQTFRLLPEETVNTLSENGSYTNEINEQQDVDIVQNGITMESVLAEWKGLARSPQTGFWWDSSSKYRRLKQI</sequence>
<proteinExistence type="predicted"/>
<evidence type="ECO:0000313" key="1">
    <source>
        <dbReference type="EMBL" id="RTZ86426.1"/>
    </source>
</evidence>
<name>A0A432GSE7_9DELT</name>
<dbReference type="Proteomes" id="UP000287719">
    <property type="component" value="Unassembled WGS sequence"/>
</dbReference>
<dbReference type="EMBL" id="QNZJ01000158">
    <property type="protein sequence ID" value="RTZ86426.1"/>
    <property type="molecule type" value="Genomic_DNA"/>
</dbReference>
<organism evidence="1 2">
    <name type="scientific">SAR324 cluster bacterium</name>
    <dbReference type="NCBI Taxonomy" id="2024889"/>
    <lineage>
        <taxon>Bacteria</taxon>
        <taxon>Deltaproteobacteria</taxon>
        <taxon>SAR324 cluster</taxon>
    </lineage>
</organism>
<protein>
    <submittedName>
        <fullName evidence="1">Uncharacterized protein</fullName>
    </submittedName>
</protein>
<reference evidence="1 2" key="1">
    <citation type="submission" date="2018-06" db="EMBL/GenBank/DDBJ databases">
        <title>Combined omics and stable isotope probing to characterize newly discovered Mariana Back-Arc vent microbial communities.</title>
        <authorList>
            <person name="Trembath-Reichert E."/>
            <person name="Huber J.A."/>
        </authorList>
    </citation>
    <scope>NUCLEOTIDE SEQUENCE [LARGE SCALE GENOMIC DNA]</scope>
    <source>
        <strain evidence="1">MAG 54</strain>
    </source>
</reference>
<dbReference type="AlphaFoldDB" id="A0A432GSE7"/>
<comment type="caution">
    <text evidence="1">The sequence shown here is derived from an EMBL/GenBank/DDBJ whole genome shotgun (WGS) entry which is preliminary data.</text>
</comment>